<comment type="similarity">
    <text evidence="3 18">Belongs to the protein kinase superfamily. RIO-type Ser/Thr kinase family.</text>
</comment>
<feature type="compositionally biased region" description="Low complexity" evidence="22">
    <location>
        <begin position="415"/>
        <end position="424"/>
    </location>
</feature>
<accession>I0Z729</accession>
<evidence type="ECO:0000256" key="4">
    <source>
        <dbReference type="ARBA" id="ARBA00012513"/>
    </source>
</evidence>
<keyword evidence="8 18" id="KW-0723">Serine/threonine-protein kinase</keyword>
<dbReference type="eggNOG" id="KOG2270">
    <property type="taxonomic scope" value="Eukaryota"/>
</dbReference>
<dbReference type="KEGG" id="csl:COCSUDRAFT_35076"/>
<evidence type="ECO:0000256" key="9">
    <source>
        <dbReference type="ARBA" id="ARBA00022679"/>
    </source>
</evidence>
<evidence type="ECO:0000256" key="17">
    <source>
        <dbReference type="ARBA" id="ARBA00048679"/>
    </source>
</evidence>
<dbReference type="GO" id="GO:0005524">
    <property type="term" value="F:ATP binding"/>
    <property type="evidence" value="ECO:0007669"/>
    <property type="project" value="UniProtKB-KW"/>
</dbReference>
<dbReference type="PIRSF" id="PIRSF038147">
    <property type="entry name" value="Ser/Thr_PK_RIO1"/>
    <property type="match status" value="1"/>
</dbReference>
<evidence type="ECO:0000256" key="5">
    <source>
        <dbReference type="ARBA" id="ARBA00016038"/>
    </source>
</evidence>
<feature type="region of interest" description="Disordered" evidence="22">
    <location>
        <begin position="384"/>
        <end position="491"/>
    </location>
</feature>
<evidence type="ECO:0000313" key="24">
    <source>
        <dbReference type="EMBL" id="EIE26448.1"/>
    </source>
</evidence>
<dbReference type="EMBL" id="AGSI01000002">
    <property type="protein sequence ID" value="EIE26448.1"/>
    <property type="molecule type" value="Genomic_DNA"/>
</dbReference>
<dbReference type="PROSITE" id="PS01245">
    <property type="entry name" value="RIO1"/>
    <property type="match status" value="1"/>
</dbReference>
<feature type="active site" description="Proton acceptor" evidence="19">
    <location>
        <position position="197"/>
    </location>
</feature>
<evidence type="ECO:0000256" key="10">
    <source>
        <dbReference type="ARBA" id="ARBA00022723"/>
    </source>
</evidence>
<name>I0Z729_COCSC</name>
<keyword evidence="25" id="KW-1185">Reference proteome</keyword>
<feature type="compositionally biased region" description="Low complexity" evidence="22">
    <location>
        <begin position="384"/>
        <end position="399"/>
    </location>
</feature>
<sequence length="491" mass="54153">MHSSVAATVRGTARQQATGADRTKDKADRATYQTVLDPRTRLALVKMLNSGLFSELNGCVSTGKEANVYQAVTAGGEDLAVKIYKTSILTFKDRDRYVSGDFRFKSYCKSNPRKMVKVWAEKEFRNLARMRAAGIRSPQPIHLRMHVLVMEFVGSNGVAAPRLKDAKAPQQQMQIFYTQMVLFVRQMYQECHLVHADLSEYNILVHNEELWIIDVSQAVDLDHPRALDFLREDALHVNDFFRRAGVATLTVRELFDFVVDPHINPGNIDAAVDALICVASSRPTVQDPEDAMADKIFQGAYIPRRLEEVDDHEGDFERLAAGGDKRATEGIYYQTITGMRPDMTGAAAAPAVVEAAALLPGNRARPGSSASDEEDFDLEARLSGAAGRSAEAAPAGKAEQQSSEADPAAAKHNASGGSDSSGSSSDEESDSDQDGEDGGEGREERVKKDPEAEKAARKQHKAEVKEANREKRKHKLKKHVKKRAINKHRHK</sequence>
<keyword evidence="12 18" id="KW-0418">Kinase</keyword>
<feature type="compositionally biased region" description="Basic and acidic residues" evidence="22">
    <location>
        <begin position="439"/>
        <end position="469"/>
    </location>
</feature>
<keyword evidence="9 18" id="KW-0808">Transferase</keyword>
<keyword evidence="11 18" id="KW-0547">Nucleotide-binding</keyword>
<evidence type="ECO:0000256" key="21">
    <source>
        <dbReference type="PIRSR" id="PIRSR038147-3"/>
    </source>
</evidence>
<evidence type="ECO:0000256" key="3">
    <source>
        <dbReference type="ARBA" id="ARBA00009196"/>
    </source>
</evidence>
<proteinExistence type="inferred from homology"/>
<dbReference type="GO" id="GO:0106310">
    <property type="term" value="F:protein serine kinase activity"/>
    <property type="evidence" value="ECO:0007669"/>
    <property type="project" value="RHEA"/>
</dbReference>
<dbReference type="SMART" id="SM00090">
    <property type="entry name" value="RIO"/>
    <property type="match status" value="1"/>
</dbReference>
<evidence type="ECO:0000256" key="19">
    <source>
        <dbReference type="PIRSR" id="PIRSR038147-1"/>
    </source>
</evidence>
<comment type="caution">
    <text evidence="24">The sequence shown here is derived from an EMBL/GenBank/DDBJ whole genome shotgun (WGS) entry which is preliminary data.</text>
</comment>
<dbReference type="GO" id="GO:0016787">
    <property type="term" value="F:hydrolase activity"/>
    <property type="evidence" value="ECO:0007669"/>
    <property type="project" value="UniProtKB-KW"/>
</dbReference>
<dbReference type="InterPro" id="IPR018935">
    <property type="entry name" value="RIO_kinase_CS"/>
</dbReference>
<dbReference type="GO" id="GO:0004674">
    <property type="term" value="F:protein serine/threonine kinase activity"/>
    <property type="evidence" value="ECO:0007669"/>
    <property type="project" value="UniProtKB-KW"/>
</dbReference>
<comment type="cofactor">
    <cofactor evidence="1 21">
        <name>Mg(2+)</name>
        <dbReference type="ChEBI" id="CHEBI:18420"/>
    </cofactor>
</comment>
<evidence type="ECO:0000256" key="8">
    <source>
        <dbReference type="ARBA" id="ARBA00022527"/>
    </source>
</evidence>
<evidence type="ECO:0000256" key="22">
    <source>
        <dbReference type="SAM" id="MobiDB-lite"/>
    </source>
</evidence>
<comment type="subcellular location">
    <subcellularLocation>
        <location evidence="2">Cytoplasm</location>
    </subcellularLocation>
</comment>
<dbReference type="GO" id="GO:0005737">
    <property type="term" value="C:cytoplasm"/>
    <property type="evidence" value="ECO:0007669"/>
    <property type="project" value="UniProtKB-SubCell"/>
</dbReference>
<dbReference type="Pfam" id="PF01163">
    <property type="entry name" value="RIO1"/>
    <property type="match status" value="1"/>
</dbReference>
<evidence type="ECO:0000256" key="20">
    <source>
        <dbReference type="PIRSR" id="PIRSR038147-2"/>
    </source>
</evidence>
<evidence type="ECO:0000259" key="23">
    <source>
        <dbReference type="SMART" id="SM00090"/>
    </source>
</evidence>
<dbReference type="GO" id="GO:0042254">
    <property type="term" value="P:ribosome biogenesis"/>
    <property type="evidence" value="ECO:0007669"/>
    <property type="project" value="UniProtKB-KW"/>
</dbReference>
<comment type="catalytic activity">
    <reaction evidence="16 18">
        <text>L-threonyl-[protein] + ATP = O-phospho-L-threonyl-[protein] + ADP + H(+)</text>
        <dbReference type="Rhea" id="RHEA:46608"/>
        <dbReference type="Rhea" id="RHEA-COMP:11060"/>
        <dbReference type="Rhea" id="RHEA-COMP:11605"/>
        <dbReference type="ChEBI" id="CHEBI:15378"/>
        <dbReference type="ChEBI" id="CHEBI:30013"/>
        <dbReference type="ChEBI" id="CHEBI:30616"/>
        <dbReference type="ChEBI" id="CHEBI:61977"/>
        <dbReference type="ChEBI" id="CHEBI:456216"/>
        <dbReference type="EC" id="2.7.11.1"/>
    </reaction>
</comment>
<dbReference type="Gene3D" id="3.30.200.20">
    <property type="entry name" value="Phosphorylase Kinase, domain 1"/>
    <property type="match status" value="1"/>
</dbReference>
<evidence type="ECO:0000313" key="25">
    <source>
        <dbReference type="Proteomes" id="UP000007264"/>
    </source>
</evidence>
<keyword evidence="14 18" id="KW-0067">ATP-binding</keyword>
<evidence type="ECO:0000256" key="13">
    <source>
        <dbReference type="ARBA" id="ARBA00022801"/>
    </source>
</evidence>
<evidence type="ECO:0000256" key="2">
    <source>
        <dbReference type="ARBA" id="ARBA00004496"/>
    </source>
</evidence>
<gene>
    <name evidence="24" type="ORF">COCSUDRAFT_35076</name>
</gene>
<dbReference type="SUPFAM" id="SSF56112">
    <property type="entry name" value="Protein kinase-like (PK-like)"/>
    <property type="match status" value="1"/>
</dbReference>
<dbReference type="AlphaFoldDB" id="I0Z729"/>
<dbReference type="Gene3D" id="1.10.510.10">
    <property type="entry name" value="Transferase(Phosphotransferase) domain 1"/>
    <property type="match status" value="1"/>
</dbReference>
<dbReference type="PANTHER" id="PTHR45723">
    <property type="entry name" value="SERINE/THREONINE-PROTEIN KINASE RIO1"/>
    <property type="match status" value="1"/>
</dbReference>
<dbReference type="InterPro" id="IPR017407">
    <property type="entry name" value="Ser/Thr_kinase_Rio1"/>
</dbReference>
<comment type="catalytic activity">
    <reaction evidence="17 18">
        <text>L-seryl-[protein] + ATP = O-phospho-L-seryl-[protein] + ADP + H(+)</text>
        <dbReference type="Rhea" id="RHEA:17989"/>
        <dbReference type="Rhea" id="RHEA-COMP:9863"/>
        <dbReference type="Rhea" id="RHEA-COMP:11604"/>
        <dbReference type="ChEBI" id="CHEBI:15378"/>
        <dbReference type="ChEBI" id="CHEBI:29999"/>
        <dbReference type="ChEBI" id="CHEBI:30616"/>
        <dbReference type="ChEBI" id="CHEBI:83421"/>
        <dbReference type="ChEBI" id="CHEBI:456216"/>
        <dbReference type="EC" id="2.7.11.1"/>
    </reaction>
</comment>
<dbReference type="InterPro" id="IPR000687">
    <property type="entry name" value="RIO_kinase"/>
</dbReference>
<evidence type="ECO:0000256" key="7">
    <source>
        <dbReference type="ARBA" id="ARBA00022517"/>
    </source>
</evidence>
<keyword evidence="7" id="KW-0690">Ribosome biogenesis</keyword>
<feature type="region of interest" description="Disordered" evidence="22">
    <location>
        <begin position="1"/>
        <end position="29"/>
    </location>
</feature>
<keyword evidence="13" id="KW-0378">Hydrolase</keyword>
<dbReference type="InterPro" id="IPR011009">
    <property type="entry name" value="Kinase-like_dom_sf"/>
</dbReference>
<feature type="compositionally biased region" description="Acidic residues" evidence="22">
    <location>
        <begin position="425"/>
        <end position="438"/>
    </location>
</feature>
<dbReference type="FunFam" id="3.30.200.20:FF:000148">
    <property type="entry name" value="Serine/threonine-protein kinase RIO1"/>
    <property type="match status" value="1"/>
</dbReference>
<dbReference type="STRING" id="574566.I0Z729"/>
<evidence type="ECO:0000256" key="18">
    <source>
        <dbReference type="PIRNR" id="PIRNR038147"/>
    </source>
</evidence>
<keyword evidence="10" id="KW-0479">Metal-binding</keyword>
<dbReference type="EC" id="2.7.11.1" evidence="4 18"/>
<dbReference type="GO" id="GO:0046872">
    <property type="term" value="F:metal ion binding"/>
    <property type="evidence" value="ECO:0007669"/>
    <property type="project" value="UniProtKB-KW"/>
</dbReference>
<dbReference type="GeneID" id="17044458"/>
<evidence type="ECO:0000256" key="11">
    <source>
        <dbReference type="ARBA" id="ARBA00022741"/>
    </source>
</evidence>
<keyword evidence="15" id="KW-0460">Magnesium</keyword>
<feature type="compositionally biased region" description="Basic residues" evidence="22">
    <location>
        <begin position="470"/>
        <end position="491"/>
    </location>
</feature>
<reference evidence="24 25" key="1">
    <citation type="journal article" date="2012" name="Genome Biol.">
        <title>The genome of the polar eukaryotic microalga coccomyxa subellipsoidea reveals traits of cold adaptation.</title>
        <authorList>
            <person name="Blanc G."/>
            <person name="Agarkova I."/>
            <person name="Grimwood J."/>
            <person name="Kuo A."/>
            <person name="Brueggeman A."/>
            <person name="Dunigan D."/>
            <person name="Gurnon J."/>
            <person name="Ladunga I."/>
            <person name="Lindquist E."/>
            <person name="Lucas S."/>
            <person name="Pangilinan J."/>
            <person name="Proschold T."/>
            <person name="Salamov A."/>
            <person name="Schmutz J."/>
            <person name="Weeks D."/>
            <person name="Yamada T."/>
            <person name="Claverie J.M."/>
            <person name="Grigoriev I."/>
            <person name="Van Etten J."/>
            <person name="Lomsadze A."/>
            <person name="Borodovsky M."/>
        </authorList>
    </citation>
    <scope>NUCLEOTIDE SEQUENCE [LARGE SCALE GENOMIC DNA]</scope>
    <source>
        <strain evidence="24 25">C-169</strain>
    </source>
</reference>
<evidence type="ECO:0000256" key="6">
    <source>
        <dbReference type="ARBA" id="ARBA00022490"/>
    </source>
</evidence>
<feature type="binding site" evidence="20">
    <location>
        <position position="82"/>
    </location>
    <ligand>
        <name>ATP</name>
        <dbReference type="ChEBI" id="CHEBI:30616"/>
    </ligand>
</feature>
<dbReference type="CDD" id="cd05147">
    <property type="entry name" value="RIO1_euk"/>
    <property type="match status" value="1"/>
</dbReference>
<evidence type="ECO:0000256" key="12">
    <source>
        <dbReference type="ARBA" id="ARBA00022777"/>
    </source>
</evidence>
<protein>
    <recommendedName>
        <fullName evidence="5 18">Serine/threonine-protein kinase RIO1</fullName>
        <ecNumber evidence="4 18">2.7.11.1</ecNumber>
    </recommendedName>
</protein>
<dbReference type="RefSeq" id="XP_005650992.1">
    <property type="nucleotide sequence ID" value="XM_005650935.1"/>
</dbReference>
<dbReference type="InterPro" id="IPR018934">
    <property type="entry name" value="RIO_dom"/>
</dbReference>
<dbReference type="OrthoDB" id="205248at2759"/>
<feature type="binding site" evidence="21">
    <location>
        <position position="214"/>
    </location>
    <ligand>
        <name>Mg(2+)</name>
        <dbReference type="ChEBI" id="CHEBI:18420"/>
    </ligand>
</feature>
<evidence type="ECO:0000256" key="16">
    <source>
        <dbReference type="ARBA" id="ARBA00047899"/>
    </source>
</evidence>
<feature type="binding site" evidence="21">
    <location>
        <position position="202"/>
    </location>
    <ligand>
        <name>Mg(2+)</name>
        <dbReference type="ChEBI" id="CHEBI:18420"/>
    </ligand>
</feature>
<dbReference type="InterPro" id="IPR051272">
    <property type="entry name" value="RIO-type_Ser/Thr_kinase"/>
</dbReference>
<feature type="active site" description="4-aspartylphosphate intermediate" evidence="19">
    <location>
        <position position="214"/>
    </location>
</feature>
<evidence type="ECO:0000256" key="14">
    <source>
        <dbReference type="ARBA" id="ARBA00022840"/>
    </source>
</evidence>
<keyword evidence="6" id="KW-0963">Cytoplasm</keyword>
<evidence type="ECO:0000256" key="15">
    <source>
        <dbReference type="ARBA" id="ARBA00022842"/>
    </source>
</evidence>
<evidence type="ECO:0000256" key="1">
    <source>
        <dbReference type="ARBA" id="ARBA00001946"/>
    </source>
</evidence>
<feature type="domain" description="RIO kinase" evidence="23">
    <location>
        <begin position="25"/>
        <end position="260"/>
    </location>
</feature>
<organism evidence="24 25">
    <name type="scientific">Coccomyxa subellipsoidea (strain C-169)</name>
    <name type="common">Green microalga</name>
    <dbReference type="NCBI Taxonomy" id="574566"/>
    <lineage>
        <taxon>Eukaryota</taxon>
        <taxon>Viridiplantae</taxon>
        <taxon>Chlorophyta</taxon>
        <taxon>core chlorophytes</taxon>
        <taxon>Trebouxiophyceae</taxon>
        <taxon>Trebouxiophyceae incertae sedis</taxon>
        <taxon>Coccomyxaceae</taxon>
        <taxon>Coccomyxa</taxon>
        <taxon>Coccomyxa subellipsoidea</taxon>
    </lineage>
</organism>
<dbReference type="Proteomes" id="UP000007264">
    <property type="component" value="Unassembled WGS sequence"/>
</dbReference>